<gene>
    <name evidence="2" type="ORF">AB6T85_11670</name>
</gene>
<dbReference type="InterPro" id="IPR007833">
    <property type="entry name" value="Capsule_polysaccharide_synth"/>
</dbReference>
<accession>A0ABV4E894</accession>
<organism evidence="2 3">
    <name type="scientific">Erwinia aeris</name>
    <dbReference type="NCBI Taxonomy" id="3239803"/>
    <lineage>
        <taxon>Bacteria</taxon>
        <taxon>Pseudomonadati</taxon>
        <taxon>Pseudomonadota</taxon>
        <taxon>Gammaproteobacteria</taxon>
        <taxon>Enterobacterales</taxon>
        <taxon>Erwiniaceae</taxon>
        <taxon>Erwinia</taxon>
    </lineage>
</organism>
<protein>
    <recommendedName>
        <fullName evidence="1">Glycosyltransferase 99 N-terminal domain-containing protein</fullName>
    </recommendedName>
</protein>
<dbReference type="Proteomes" id="UP001565243">
    <property type="component" value="Unassembled WGS sequence"/>
</dbReference>
<sequence>MIVAYFPSFPFRGQSAPYLWIFYKLLTTYGDRLHFLTDDLYRRDIDIWRQYERWELLDDSQTRQGYRLPTPAELAAMSFTPFNSDFFVRKLAEHNGNPTRAFYDYLTTEDATLEKDFHDTILSIGKVEVVLNWCNCPSLSLACKKLNIPVMNMELGPLRHPEYISTGYLDFSGVNGNTEAATRYAAVAKECRLDLTLEDLRDFFASSPLPPLTKEYKSGIVLQVENDSNLIAYANGFNNQVLLDYARLNYDSDFIVRSHPGSAFRLNDELFNVDKSATSIDFIARCKKIVTINSSVGLEALLMGVPVAAFGDSSFRFILEAEDEKERINRLGFYLFAYLVPYSLIFDLDYIRFRLAKPDEKAIIKKHLQFYESAGNTK</sequence>
<evidence type="ECO:0000313" key="3">
    <source>
        <dbReference type="Proteomes" id="UP001565243"/>
    </source>
</evidence>
<name>A0ABV4E894_9GAMM</name>
<evidence type="ECO:0000259" key="1">
    <source>
        <dbReference type="Pfam" id="PF21912"/>
    </source>
</evidence>
<dbReference type="RefSeq" id="WP_253460104.1">
    <property type="nucleotide sequence ID" value="NZ_JBGFFX010000006.1"/>
</dbReference>
<reference evidence="2 3" key="1">
    <citation type="submission" date="2024-07" db="EMBL/GenBank/DDBJ databases">
        <authorList>
            <person name="Hebao G."/>
        </authorList>
    </citation>
    <scope>NUCLEOTIDE SEQUENCE [LARGE SCALE GENOMIC DNA]</scope>
    <source>
        <strain evidence="2 3">ACCC 02193</strain>
    </source>
</reference>
<dbReference type="InterPro" id="IPR054112">
    <property type="entry name" value="Glyco_transf_99_N"/>
</dbReference>
<evidence type="ECO:0000313" key="2">
    <source>
        <dbReference type="EMBL" id="MEY8771080.1"/>
    </source>
</evidence>
<dbReference type="EMBL" id="JBGFFX010000006">
    <property type="protein sequence ID" value="MEY8771080.1"/>
    <property type="molecule type" value="Genomic_DNA"/>
</dbReference>
<dbReference type="Pfam" id="PF21912">
    <property type="entry name" value="Glyco_transf_99"/>
    <property type="match status" value="1"/>
</dbReference>
<feature type="domain" description="Glycosyltransferase 99 N-terminal" evidence="1">
    <location>
        <begin position="4"/>
        <end position="179"/>
    </location>
</feature>
<proteinExistence type="predicted"/>
<dbReference type="Pfam" id="PF05159">
    <property type="entry name" value="Capsule_synth"/>
    <property type="match status" value="1"/>
</dbReference>
<comment type="caution">
    <text evidence="2">The sequence shown here is derived from an EMBL/GenBank/DDBJ whole genome shotgun (WGS) entry which is preliminary data.</text>
</comment>
<keyword evidence="3" id="KW-1185">Reference proteome</keyword>